<reference evidence="1 2" key="1">
    <citation type="journal article" date="2019" name="Int. J. Syst. Evol. Microbiol.">
        <title>The Global Catalogue of Microorganisms (GCM) 10K type strain sequencing project: providing services to taxonomists for standard genome sequencing and annotation.</title>
        <authorList>
            <consortium name="The Broad Institute Genomics Platform"/>
            <consortium name="The Broad Institute Genome Sequencing Center for Infectious Disease"/>
            <person name="Wu L."/>
            <person name="Ma J."/>
        </authorList>
    </citation>
    <scope>NUCLEOTIDE SEQUENCE [LARGE SCALE GENOMIC DNA]</scope>
    <source>
        <strain evidence="1 2">JCM 4316</strain>
    </source>
</reference>
<accession>A0ABN3GU18</accession>
<name>A0ABN3GU18_9ACTN</name>
<organism evidence="1 2">
    <name type="scientific">Streptomyces cuspidosporus</name>
    <dbReference type="NCBI Taxonomy" id="66882"/>
    <lineage>
        <taxon>Bacteria</taxon>
        <taxon>Bacillati</taxon>
        <taxon>Actinomycetota</taxon>
        <taxon>Actinomycetes</taxon>
        <taxon>Kitasatosporales</taxon>
        <taxon>Streptomycetaceae</taxon>
        <taxon>Streptomyces</taxon>
    </lineage>
</organism>
<sequence>MRLAFRDGLAATAGDADMAVSPYDCGDFTEAAHWRFRGLGPARKQASWLWEMAVAEWYACRVPTAHRRRGAVIQVSGVFRLERWLA</sequence>
<comment type="caution">
    <text evidence="1">The sequence shown here is derived from an EMBL/GenBank/DDBJ whole genome shotgun (WGS) entry which is preliminary data.</text>
</comment>
<dbReference type="Proteomes" id="UP001500253">
    <property type="component" value="Unassembled WGS sequence"/>
</dbReference>
<evidence type="ECO:0000313" key="2">
    <source>
        <dbReference type="Proteomes" id="UP001500253"/>
    </source>
</evidence>
<protein>
    <submittedName>
        <fullName evidence="1">Uncharacterized protein</fullName>
    </submittedName>
</protein>
<keyword evidence="2" id="KW-1185">Reference proteome</keyword>
<gene>
    <name evidence="1" type="ORF">GCM10010246_59250</name>
</gene>
<proteinExistence type="predicted"/>
<dbReference type="EMBL" id="BAAASD010000031">
    <property type="protein sequence ID" value="GAA2360838.1"/>
    <property type="molecule type" value="Genomic_DNA"/>
</dbReference>
<evidence type="ECO:0000313" key="1">
    <source>
        <dbReference type="EMBL" id="GAA2360838.1"/>
    </source>
</evidence>